<keyword evidence="1" id="KW-0028">Amino-acid biosynthesis</keyword>
<dbReference type="CDD" id="cd00464">
    <property type="entry name" value="SK"/>
    <property type="match status" value="1"/>
</dbReference>
<dbReference type="InterPro" id="IPR031322">
    <property type="entry name" value="Shikimate/glucono_kinase"/>
</dbReference>
<evidence type="ECO:0000256" key="2">
    <source>
        <dbReference type="ARBA" id="ARBA00022679"/>
    </source>
</evidence>
<dbReference type="InterPro" id="IPR027417">
    <property type="entry name" value="P-loop_NTPase"/>
</dbReference>
<dbReference type="PANTHER" id="PTHR21087">
    <property type="entry name" value="SHIKIMATE KINASE"/>
    <property type="match status" value="1"/>
</dbReference>
<dbReference type="EC" id="2.7.1.71" evidence="7"/>
<evidence type="ECO:0000256" key="3">
    <source>
        <dbReference type="ARBA" id="ARBA00022741"/>
    </source>
</evidence>
<dbReference type="PRINTS" id="PR01100">
    <property type="entry name" value="SHIKIMTKNASE"/>
</dbReference>
<evidence type="ECO:0000313" key="8">
    <source>
        <dbReference type="Proteomes" id="UP001396646"/>
    </source>
</evidence>
<dbReference type="HAMAP" id="MF_00109">
    <property type="entry name" value="Shikimate_kinase"/>
    <property type="match status" value="1"/>
</dbReference>
<name>A0ABU9KQU8_9EURY</name>
<keyword evidence="2 7" id="KW-0808">Transferase</keyword>
<evidence type="ECO:0000256" key="5">
    <source>
        <dbReference type="ARBA" id="ARBA00022840"/>
    </source>
</evidence>
<evidence type="ECO:0000256" key="6">
    <source>
        <dbReference type="ARBA" id="ARBA00023141"/>
    </source>
</evidence>
<evidence type="ECO:0000256" key="1">
    <source>
        <dbReference type="ARBA" id="ARBA00022605"/>
    </source>
</evidence>
<dbReference type="SUPFAM" id="SSF52540">
    <property type="entry name" value="P-loop containing nucleoside triphosphate hydrolases"/>
    <property type="match status" value="1"/>
</dbReference>
<accession>A0ABU9KQU8</accession>
<dbReference type="Gene3D" id="3.40.50.300">
    <property type="entry name" value="P-loop containing nucleotide triphosphate hydrolases"/>
    <property type="match status" value="1"/>
</dbReference>
<keyword evidence="6" id="KW-0057">Aromatic amino acid biosynthesis</keyword>
<keyword evidence="3" id="KW-0547">Nucleotide-binding</keyword>
<dbReference type="PANTHER" id="PTHR21087:SF16">
    <property type="entry name" value="SHIKIMATE KINASE 1, CHLOROPLASTIC"/>
    <property type="match status" value="1"/>
</dbReference>
<sequence length="169" mass="18696">MNITLIGMSGAGKTTIGKLLSKKLGYGLVDVDDLIKARIDTDLQSFIDSAGEEAFLDMEKKAVLDLTPSGSCIIATGGSVVYSEDAMDHLGSISTIVYLDAPFGRIARRIDPSKRGVVGFKEKTLEELYRERRMLYEKYMDVHIKIKKNEGKAAIVNRIIDLCFKKNDS</sequence>
<organism evidence="7 8">
    <name type="scientific">Methanococcoides cohabitans</name>
    <dbReference type="NCBI Taxonomy" id="3136559"/>
    <lineage>
        <taxon>Archaea</taxon>
        <taxon>Methanobacteriati</taxon>
        <taxon>Methanobacteriota</taxon>
        <taxon>Stenosarchaea group</taxon>
        <taxon>Methanomicrobia</taxon>
        <taxon>Methanosarcinales</taxon>
        <taxon>Methanosarcinaceae</taxon>
        <taxon>Methanococcoides</taxon>
    </lineage>
</organism>
<keyword evidence="8" id="KW-1185">Reference proteome</keyword>
<comment type="caution">
    <text evidence="7">The sequence shown here is derived from an EMBL/GenBank/DDBJ whole genome shotgun (WGS) entry which is preliminary data.</text>
</comment>
<keyword evidence="5" id="KW-0067">ATP-binding</keyword>
<evidence type="ECO:0000256" key="4">
    <source>
        <dbReference type="ARBA" id="ARBA00022777"/>
    </source>
</evidence>
<dbReference type="InterPro" id="IPR000623">
    <property type="entry name" value="Shikimate_kinase/TSH1"/>
</dbReference>
<keyword evidence="4 7" id="KW-0418">Kinase</keyword>
<proteinExistence type="inferred from homology"/>
<dbReference type="RefSeq" id="WP_342126460.1">
    <property type="nucleotide sequence ID" value="NZ_JBCAUS010000002.1"/>
</dbReference>
<dbReference type="EMBL" id="JBCAUS010000002">
    <property type="protein sequence ID" value="MEL4304760.1"/>
    <property type="molecule type" value="Genomic_DNA"/>
</dbReference>
<protein>
    <submittedName>
        <fullName evidence="7">Shikimate kinase</fullName>
        <ecNumber evidence="7">2.7.1.71</ecNumber>
    </submittedName>
</protein>
<reference evidence="7 8" key="1">
    <citation type="submission" date="2024-04" db="EMBL/GenBank/DDBJ databases">
        <title>Methanococcoides sp. LMO-2.</title>
        <authorList>
            <person name="Liang L."/>
        </authorList>
    </citation>
    <scope>NUCLEOTIDE SEQUENCE [LARGE SCALE GENOMIC DNA]</scope>
    <source>
        <strain evidence="7 8">LMO-2</strain>
    </source>
</reference>
<gene>
    <name evidence="7" type="ORF">WOA13_02750</name>
</gene>
<dbReference type="GO" id="GO:0004765">
    <property type="term" value="F:shikimate kinase activity"/>
    <property type="evidence" value="ECO:0007669"/>
    <property type="project" value="UniProtKB-EC"/>
</dbReference>
<dbReference type="Pfam" id="PF01202">
    <property type="entry name" value="SKI"/>
    <property type="match status" value="1"/>
</dbReference>
<evidence type="ECO:0000313" key="7">
    <source>
        <dbReference type="EMBL" id="MEL4304760.1"/>
    </source>
</evidence>
<dbReference type="Proteomes" id="UP001396646">
    <property type="component" value="Unassembled WGS sequence"/>
</dbReference>